<dbReference type="EMBL" id="BAAARW010000002">
    <property type="protein sequence ID" value="GAA2402741.1"/>
    <property type="molecule type" value="Genomic_DNA"/>
</dbReference>
<sequence length="165" mass="17488">MSPWAELVAALREDEPAAVRPPLHRVAELEPGRVDAALDHVHRAAMDRYRDGRPGEARALFELNVEFGGEPGRAVRAGWARIGLAAIAADEGDLPEAERLALAATGSGDPELTGVAWEHLRALRLRKNDTASAAEAARRALDSGHPESAAAAAAWLAAAPERARS</sequence>
<name>A0ABP5VGV8_9ACTN</name>
<comment type="caution">
    <text evidence="1">The sequence shown here is derived from an EMBL/GenBank/DDBJ whole genome shotgun (WGS) entry which is preliminary data.</text>
</comment>
<reference evidence="2" key="1">
    <citation type="journal article" date="2019" name="Int. J. Syst. Evol. Microbiol.">
        <title>The Global Catalogue of Microorganisms (GCM) 10K type strain sequencing project: providing services to taxonomists for standard genome sequencing and annotation.</title>
        <authorList>
            <consortium name="The Broad Institute Genomics Platform"/>
            <consortium name="The Broad Institute Genome Sequencing Center for Infectious Disease"/>
            <person name="Wu L."/>
            <person name="Ma J."/>
        </authorList>
    </citation>
    <scope>NUCLEOTIDE SEQUENCE [LARGE SCALE GENOMIC DNA]</scope>
    <source>
        <strain evidence="2">JCM 3325</strain>
    </source>
</reference>
<protein>
    <recommendedName>
        <fullName evidence="3">Tetratricopeptide repeat protein</fullName>
    </recommendedName>
</protein>
<evidence type="ECO:0000313" key="2">
    <source>
        <dbReference type="Proteomes" id="UP001501231"/>
    </source>
</evidence>
<accession>A0ABP5VGV8</accession>
<evidence type="ECO:0000313" key="1">
    <source>
        <dbReference type="EMBL" id="GAA2402741.1"/>
    </source>
</evidence>
<proteinExistence type="predicted"/>
<dbReference type="RefSeq" id="WP_344587005.1">
    <property type="nucleotide sequence ID" value="NZ_BAAARW010000002.1"/>
</dbReference>
<dbReference type="Gene3D" id="1.25.40.10">
    <property type="entry name" value="Tetratricopeptide repeat domain"/>
    <property type="match status" value="1"/>
</dbReference>
<dbReference type="InterPro" id="IPR011990">
    <property type="entry name" value="TPR-like_helical_dom_sf"/>
</dbReference>
<organism evidence="1 2">
    <name type="scientific">Actinomadura vinacea</name>
    <dbReference type="NCBI Taxonomy" id="115336"/>
    <lineage>
        <taxon>Bacteria</taxon>
        <taxon>Bacillati</taxon>
        <taxon>Actinomycetota</taxon>
        <taxon>Actinomycetes</taxon>
        <taxon>Streptosporangiales</taxon>
        <taxon>Thermomonosporaceae</taxon>
        <taxon>Actinomadura</taxon>
    </lineage>
</organism>
<evidence type="ECO:0008006" key="3">
    <source>
        <dbReference type="Google" id="ProtNLM"/>
    </source>
</evidence>
<keyword evidence="2" id="KW-1185">Reference proteome</keyword>
<dbReference type="Proteomes" id="UP001501231">
    <property type="component" value="Unassembled WGS sequence"/>
</dbReference>
<gene>
    <name evidence="1" type="ORF">GCM10010191_07860</name>
</gene>